<dbReference type="RefSeq" id="WP_317703343.1">
    <property type="nucleotide sequence ID" value="NZ_CP136921.1"/>
</dbReference>
<name>A0ABZ0J8I9_9BURK</name>
<dbReference type="EMBL" id="CP136921">
    <property type="protein sequence ID" value="WOO34014.1"/>
    <property type="molecule type" value="Genomic_DNA"/>
</dbReference>
<organism evidence="1 2">
    <name type="scientific">Diaphorobacter limosus</name>
    <dbReference type="NCBI Taxonomy" id="3036128"/>
    <lineage>
        <taxon>Bacteria</taxon>
        <taxon>Pseudomonadati</taxon>
        <taxon>Pseudomonadota</taxon>
        <taxon>Betaproteobacteria</taxon>
        <taxon>Burkholderiales</taxon>
        <taxon>Comamonadaceae</taxon>
        <taxon>Diaphorobacter</taxon>
    </lineage>
</organism>
<keyword evidence="2" id="KW-1185">Reference proteome</keyword>
<protein>
    <submittedName>
        <fullName evidence="1">Uncharacterized protein</fullName>
    </submittedName>
</protein>
<accession>A0ABZ0J8I9</accession>
<evidence type="ECO:0000313" key="2">
    <source>
        <dbReference type="Proteomes" id="UP001303211"/>
    </source>
</evidence>
<reference evidence="1 2" key="1">
    <citation type="submission" date="2023-03" db="EMBL/GenBank/DDBJ databases">
        <title>Diaphorobacter basophil sp. nov., isolated from a sewage-treatment plant.</title>
        <authorList>
            <person name="Yang K."/>
        </authorList>
    </citation>
    <scope>NUCLEOTIDE SEQUENCE [LARGE SCALE GENOMIC DNA]</scope>
    <source>
        <strain evidence="1 2">Y-1</strain>
    </source>
</reference>
<dbReference type="Proteomes" id="UP001303211">
    <property type="component" value="Chromosome"/>
</dbReference>
<sequence length="77" mass="7758">MLPDGRILLVGQGSVAATSSDGGHHFSFSRVAGRATLTDIALDSEGAGWITSDAGLQPYQVAAKGESSNLSSAVAKP</sequence>
<evidence type="ECO:0000313" key="1">
    <source>
        <dbReference type="EMBL" id="WOO34014.1"/>
    </source>
</evidence>
<gene>
    <name evidence="1" type="ORF">P4826_08120</name>
</gene>
<proteinExistence type="predicted"/>